<dbReference type="GeneID" id="90074090"/>
<evidence type="ECO:0000313" key="6">
    <source>
        <dbReference type="EMBL" id="GMM36115.1"/>
    </source>
</evidence>
<dbReference type="PANTHER" id="PTHR13675">
    <property type="entry name" value="LYR MOTIF-CONTAINING PROTEIN 2"/>
    <property type="match status" value="1"/>
</dbReference>
<dbReference type="CDD" id="cd20268">
    <property type="entry name" value="Complex1_LYR_SDHAF1_LYRM8"/>
    <property type="match status" value="1"/>
</dbReference>
<dbReference type="Pfam" id="PF05347">
    <property type="entry name" value="Complex1_LYR"/>
    <property type="match status" value="1"/>
</dbReference>
<evidence type="ECO:0000256" key="2">
    <source>
        <dbReference type="ARBA" id="ARBA00023128"/>
    </source>
</evidence>
<evidence type="ECO:0000256" key="4">
    <source>
        <dbReference type="ARBA" id="ARBA00025715"/>
    </source>
</evidence>
<protein>
    <submittedName>
        <fullName evidence="6">Sdh6 protein</fullName>
    </submittedName>
</protein>
<reference evidence="6 7" key="1">
    <citation type="journal article" date="2023" name="Elife">
        <title>Identification of key yeast species and microbe-microbe interactions impacting larval growth of Drosophila in the wild.</title>
        <authorList>
            <person name="Mure A."/>
            <person name="Sugiura Y."/>
            <person name="Maeda R."/>
            <person name="Honda K."/>
            <person name="Sakurai N."/>
            <person name="Takahashi Y."/>
            <person name="Watada M."/>
            <person name="Katoh T."/>
            <person name="Gotoh A."/>
            <person name="Gotoh Y."/>
            <person name="Taniguchi I."/>
            <person name="Nakamura K."/>
            <person name="Hayashi T."/>
            <person name="Katayama T."/>
            <person name="Uemura T."/>
            <person name="Hattori Y."/>
        </authorList>
    </citation>
    <scope>NUCLEOTIDE SEQUENCE [LARGE SCALE GENOMIC DNA]</scope>
    <source>
        <strain evidence="6 7">SC-9</strain>
    </source>
</reference>
<keyword evidence="3" id="KW-0143">Chaperone</keyword>
<evidence type="ECO:0000313" key="7">
    <source>
        <dbReference type="Proteomes" id="UP001360560"/>
    </source>
</evidence>
<evidence type="ECO:0000256" key="3">
    <source>
        <dbReference type="ARBA" id="ARBA00023186"/>
    </source>
</evidence>
<sequence length="78" mass="9437">MARLSGLQKEVIHFYRKCIRGISTKPKDSQQNFREFIRGEFGRFRNISKRDFSTIEHLLRTGFRRYDMFAIKEVKNVH</sequence>
<dbReference type="PANTHER" id="PTHR13675:SF1">
    <property type="entry name" value="SUCCINATE DEHYDROGENASE ASSEMBLY FACTOR 1, MITOCHONDRIAL"/>
    <property type="match status" value="1"/>
</dbReference>
<proteinExistence type="inferred from homology"/>
<dbReference type="AlphaFoldDB" id="A0AAV5QMC6"/>
<dbReference type="GO" id="GO:0034553">
    <property type="term" value="P:mitochondrial respiratory chain complex II assembly"/>
    <property type="evidence" value="ECO:0007669"/>
    <property type="project" value="InterPro"/>
</dbReference>
<evidence type="ECO:0000256" key="1">
    <source>
        <dbReference type="ARBA" id="ARBA00004305"/>
    </source>
</evidence>
<dbReference type="InterPro" id="IPR045295">
    <property type="entry name" value="Complex1_LYR_SDHAF1_LYRM8"/>
</dbReference>
<comment type="subcellular location">
    <subcellularLocation>
        <location evidence="1">Mitochondrion matrix</location>
    </subcellularLocation>
</comment>
<gene>
    <name evidence="6" type="ORF">DASC09_034400</name>
</gene>
<accession>A0AAV5QMC6</accession>
<organism evidence="6 7">
    <name type="scientific">Saccharomycopsis crataegensis</name>
    <dbReference type="NCBI Taxonomy" id="43959"/>
    <lineage>
        <taxon>Eukaryota</taxon>
        <taxon>Fungi</taxon>
        <taxon>Dikarya</taxon>
        <taxon>Ascomycota</taxon>
        <taxon>Saccharomycotina</taxon>
        <taxon>Saccharomycetes</taxon>
        <taxon>Saccharomycopsidaceae</taxon>
        <taxon>Saccharomycopsis</taxon>
    </lineage>
</organism>
<dbReference type="EMBL" id="BTFZ01000011">
    <property type="protein sequence ID" value="GMM36115.1"/>
    <property type="molecule type" value="Genomic_DNA"/>
</dbReference>
<dbReference type="Proteomes" id="UP001360560">
    <property type="component" value="Unassembled WGS sequence"/>
</dbReference>
<dbReference type="RefSeq" id="XP_064853111.1">
    <property type="nucleotide sequence ID" value="XM_064997039.1"/>
</dbReference>
<feature type="domain" description="Complex 1 LYR protein" evidence="5">
    <location>
        <begin position="9"/>
        <end position="65"/>
    </location>
</feature>
<keyword evidence="7" id="KW-1185">Reference proteome</keyword>
<comment type="similarity">
    <text evidence="4">Belongs to the complex I LYR family. SDHAF1 subfamily.</text>
</comment>
<keyword evidence="2" id="KW-0496">Mitochondrion</keyword>
<dbReference type="GO" id="GO:0005759">
    <property type="term" value="C:mitochondrial matrix"/>
    <property type="evidence" value="ECO:0007669"/>
    <property type="project" value="UniProtKB-SubCell"/>
</dbReference>
<dbReference type="InterPro" id="IPR008011">
    <property type="entry name" value="Complex1_LYR_dom"/>
</dbReference>
<evidence type="ECO:0000259" key="5">
    <source>
        <dbReference type="Pfam" id="PF05347"/>
    </source>
</evidence>
<name>A0AAV5QMC6_9ASCO</name>
<comment type="caution">
    <text evidence="6">The sequence shown here is derived from an EMBL/GenBank/DDBJ whole genome shotgun (WGS) entry which is preliminary data.</text>
</comment>